<feature type="chain" id="PRO_5026238975" evidence="1">
    <location>
        <begin position="20"/>
        <end position="154"/>
    </location>
</feature>
<evidence type="ECO:0000313" key="3">
    <source>
        <dbReference type="Proteomes" id="UP000424527"/>
    </source>
</evidence>
<feature type="signal peptide" evidence="1">
    <location>
        <begin position="1"/>
        <end position="19"/>
    </location>
</feature>
<proteinExistence type="predicted"/>
<keyword evidence="3" id="KW-1185">Reference proteome</keyword>
<dbReference type="Proteomes" id="UP000424527">
    <property type="component" value="Unassembled WGS sequence"/>
</dbReference>
<keyword evidence="1" id="KW-0732">Signal</keyword>
<dbReference type="AlphaFoldDB" id="A0A6G0IKX9"/>
<evidence type="ECO:0000256" key="1">
    <source>
        <dbReference type="SAM" id="SignalP"/>
    </source>
</evidence>
<organism evidence="2 3">
    <name type="scientific">Larimichthys crocea</name>
    <name type="common">Large yellow croaker</name>
    <name type="synonym">Pseudosciaena crocea</name>
    <dbReference type="NCBI Taxonomy" id="215358"/>
    <lineage>
        <taxon>Eukaryota</taxon>
        <taxon>Metazoa</taxon>
        <taxon>Chordata</taxon>
        <taxon>Craniata</taxon>
        <taxon>Vertebrata</taxon>
        <taxon>Euteleostomi</taxon>
        <taxon>Actinopterygii</taxon>
        <taxon>Neopterygii</taxon>
        <taxon>Teleostei</taxon>
        <taxon>Neoteleostei</taxon>
        <taxon>Acanthomorphata</taxon>
        <taxon>Eupercaria</taxon>
        <taxon>Sciaenidae</taxon>
        <taxon>Larimichthys</taxon>
    </lineage>
</organism>
<dbReference type="EMBL" id="REGW02000009">
    <property type="protein sequence ID" value="KAE8292198.1"/>
    <property type="molecule type" value="Genomic_DNA"/>
</dbReference>
<comment type="caution">
    <text evidence="2">The sequence shown here is derived from an EMBL/GenBank/DDBJ whole genome shotgun (WGS) entry which is preliminary data.</text>
</comment>
<gene>
    <name evidence="2" type="ORF">D5F01_LYC09564</name>
</gene>
<sequence>MNYRSVLIILSLVFAPAACGPVRKDIQATIQLMRDDIRSTLTELQNREGLLPNISCVSLNYTELVNLEQLPFSAHNLSFFRCQMLKMSSQDGTPELSPWLLQLCQYAQDLEQRLINQTTNRDCNIPQFEQNMDSFIYVRCLLQLLDQKLSSAKF</sequence>
<protein>
    <submittedName>
        <fullName evidence="2">Uncharacterized protein</fullName>
    </submittedName>
</protein>
<evidence type="ECO:0000313" key="2">
    <source>
        <dbReference type="EMBL" id="KAE8292198.1"/>
    </source>
</evidence>
<name>A0A6G0IKX9_LARCR</name>
<accession>A0A6G0IKX9</accession>
<reference evidence="2 3" key="1">
    <citation type="submission" date="2019-07" db="EMBL/GenBank/DDBJ databases">
        <title>Chromosome genome assembly for large yellow croaker.</title>
        <authorList>
            <person name="Xiao S."/>
        </authorList>
    </citation>
    <scope>NUCLEOTIDE SEQUENCE [LARGE SCALE GENOMIC DNA]</scope>
    <source>
        <strain evidence="2">JMULYC20181020</strain>
        <tissue evidence="2">Muscle</tissue>
    </source>
</reference>